<name>A0ABR4QCW5_9CEST</name>
<reference evidence="1 2" key="1">
    <citation type="journal article" date="2022" name="Front. Cell. Infect. Microbiol.">
        <title>The Genomes of Two Strains of Taenia crassiceps the Animal Model for the Study of Human Cysticercosis.</title>
        <authorList>
            <person name="Bobes R.J."/>
            <person name="Estrada K."/>
            <person name="Rios-Valencia D.G."/>
            <person name="Calderon-Gallegos A."/>
            <person name="de la Torre P."/>
            <person name="Carrero J.C."/>
            <person name="Sanchez-Flores A."/>
            <person name="Laclette J.P."/>
        </authorList>
    </citation>
    <scope>NUCLEOTIDE SEQUENCE [LARGE SCALE GENOMIC DNA]</scope>
    <source>
        <strain evidence="1">WFUcys</strain>
    </source>
</reference>
<accession>A0ABR4QCW5</accession>
<evidence type="ECO:0000313" key="1">
    <source>
        <dbReference type="EMBL" id="KAL5107290.1"/>
    </source>
</evidence>
<protein>
    <recommendedName>
        <fullName evidence="3">Secreted protein</fullName>
    </recommendedName>
</protein>
<proteinExistence type="predicted"/>
<evidence type="ECO:0008006" key="3">
    <source>
        <dbReference type="Google" id="ProtNLM"/>
    </source>
</evidence>
<dbReference type="EMBL" id="JAKROA010000004">
    <property type="protein sequence ID" value="KAL5107290.1"/>
    <property type="molecule type" value="Genomic_DNA"/>
</dbReference>
<dbReference type="Proteomes" id="UP001651158">
    <property type="component" value="Unassembled WGS sequence"/>
</dbReference>
<organism evidence="1 2">
    <name type="scientific">Taenia crassiceps</name>
    <dbReference type="NCBI Taxonomy" id="6207"/>
    <lineage>
        <taxon>Eukaryota</taxon>
        <taxon>Metazoa</taxon>
        <taxon>Spiralia</taxon>
        <taxon>Lophotrochozoa</taxon>
        <taxon>Platyhelminthes</taxon>
        <taxon>Cestoda</taxon>
        <taxon>Eucestoda</taxon>
        <taxon>Cyclophyllidea</taxon>
        <taxon>Taeniidae</taxon>
        <taxon>Taenia</taxon>
    </lineage>
</organism>
<evidence type="ECO:0000313" key="2">
    <source>
        <dbReference type="Proteomes" id="UP001651158"/>
    </source>
</evidence>
<keyword evidence="2" id="KW-1185">Reference proteome</keyword>
<sequence length="74" mass="8541">MRCRIFWAQLLVHASRNLVIRKVGLSQTGLRASYLDRFSECPCLIKSCFLLISWVSSKNVRERWTVIAEGSRPS</sequence>
<gene>
    <name evidence="1" type="ORF">TcWFU_000848</name>
</gene>
<comment type="caution">
    <text evidence="1">The sequence shown here is derived from an EMBL/GenBank/DDBJ whole genome shotgun (WGS) entry which is preliminary data.</text>
</comment>